<sequence>MSAATNRPGARTASVCSADETSRVTHSFKVVGSVLHRGFGVGNFVRSAPFAAGGHQWYILYYPDGYAQDNMDYVAVYLEIISENEASVHCNFKLVHQDTGRSLSVSSPQMVFNEKFTYWGLPEFMKKSDLVARGYLKDDCLEIECDLTVIKVGEIDVPPPDLLRNLGDLLESQVGVDVTFNVKEEAFHAHRIVLAARSPVLMAQLYGPLDDKRKRSVVVEDMAPRVFKTLRMLHFVYKDCLPAMDDLDGSEYEEMGKHLLVAADRYGMERMKLMCESILCNRLSVETVAATLVLADQHHCGKLKDACIRFIESSNRMDNVAASQGYENLKRACPVLTAELWEKSAKSRKL</sequence>
<dbReference type="Pfam" id="PF22486">
    <property type="entry name" value="MATH_2"/>
    <property type="match status" value="1"/>
</dbReference>
<dbReference type="InterPro" id="IPR008974">
    <property type="entry name" value="TRAF-like"/>
</dbReference>
<dbReference type="GO" id="GO:0016567">
    <property type="term" value="P:protein ubiquitination"/>
    <property type="evidence" value="ECO:0007669"/>
    <property type="project" value="InterPro"/>
</dbReference>
<reference evidence="5" key="1">
    <citation type="submission" date="2020-05" db="EMBL/GenBank/DDBJ databases">
        <title>WGS assembly of Panicum virgatum.</title>
        <authorList>
            <person name="Lovell J.T."/>
            <person name="Jenkins J."/>
            <person name="Shu S."/>
            <person name="Juenger T.E."/>
            <person name="Schmutz J."/>
        </authorList>
    </citation>
    <scope>NUCLEOTIDE SEQUENCE</scope>
    <source>
        <strain evidence="5">AP13</strain>
    </source>
</reference>
<dbReference type="EMBL" id="CM029048">
    <property type="protein sequence ID" value="KAG2577638.1"/>
    <property type="molecule type" value="Genomic_DNA"/>
</dbReference>
<dbReference type="PANTHER" id="PTHR26379:SF441">
    <property type="entry name" value="BTB DOMAIN-CONTAINING PROTEIN"/>
    <property type="match status" value="1"/>
</dbReference>
<comment type="similarity">
    <text evidence="2">Belongs to the Tdpoz family.</text>
</comment>
<comment type="pathway">
    <text evidence="1">Protein modification; protein ubiquitination.</text>
</comment>
<dbReference type="PROSITE" id="PS50144">
    <property type="entry name" value="MATH"/>
    <property type="match status" value="1"/>
</dbReference>
<dbReference type="Gene3D" id="3.30.710.10">
    <property type="entry name" value="Potassium Channel Kv1.1, Chain A"/>
    <property type="match status" value="1"/>
</dbReference>
<evidence type="ECO:0000256" key="1">
    <source>
        <dbReference type="ARBA" id="ARBA00004906"/>
    </source>
</evidence>
<dbReference type="InterPro" id="IPR000210">
    <property type="entry name" value="BTB/POZ_dom"/>
</dbReference>
<evidence type="ECO:0000256" key="2">
    <source>
        <dbReference type="ARBA" id="ARBA00010846"/>
    </source>
</evidence>
<dbReference type="PANTHER" id="PTHR26379">
    <property type="entry name" value="BTB/POZ AND MATH DOMAIN-CONTAINING PROTEIN 1"/>
    <property type="match status" value="1"/>
</dbReference>
<evidence type="ECO:0000313" key="6">
    <source>
        <dbReference type="Proteomes" id="UP000823388"/>
    </source>
</evidence>
<feature type="domain" description="BTB" evidence="3">
    <location>
        <begin position="176"/>
        <end position="245"/>
    </location>
</feature>
<evidence type="ECO:0000313" key="5">
    <source>
        <dbReference type="EMBL" id="KAG2577638.1"/>
    </source>
</evidence>
<dbReference type="Gene3D" id="2.60.210.10">
    <property type="entry name" value="Apoptosis, Tumor Necrosis Factor Receptor Associated Protein 2, Chain A"/>
    <property type="match status" value="1"/>
</dbReference>
<dbReference type="SUPFAM" id="SSF54695">
    <property type="entry name" value="POZ domain"/>
    <property type="match status" value="1"/>
</dbReference>
<accession>A0A8T0QXD0</accession>
<comment type="caution">
    <text evidence="5">The sequence shown here is derived from an EMBL/GenBank/DDBJ whole genome shotgun (WGS) entry which is preliminary data.</text>
</comment>
<dbReference type="PROSITE" id="PS50097">
    <property type="entry name" value="BTB"/>
    <property type="match status" value="1"/>
</dbReference>
<dbReference type="SMART" id="SM00061">
    <property type="entry name" value="MATH"/>
    <property type="match status" value="1"/>
</dbReference>
<dbReference type="SUPFAM" id="SSF49599">
    <property type="entry name" value="TRAF domain-like"/>
    <property type="match status" value="1"/>
</dbReference>
<dbReference type="Proteomes" id="UP000823388">
    <property type="component" value="Chromosome 6N"/>
</dbReference>
<dbReference type="CDD" id="cd18280">
    <property type="entry name" value="BTB_POZ_BPM_plant"/>
    <property type="match status" value="1"/>
</dbReference>
<proteinExistence type="inferred from homology"/>
<feature type="domain" description="MATH" evidence="4">
    <location>
        <begin position="21"/>
        <end position="147"/>
    </location>
</feature>
<dbReference type="AlphaFoldDB" id="A0A8T0QXD0"/>
<evidence type="ECO:0000259" key="4">
    <source>
        <dbReference type="PROSITE" id="PS50144"/>
    </source>
</evidence>
<dbReference type="Pfam" id="PF00651">
    <property type="entry name" value="BTB"/>
    <property type="match status" value="1"/>
</dbReference>
<gene>
    <name evidence="5" type="ORF">PVAP13_6NG232900</name>
</gene>
<dbReference type="CDD" id="cd00121">
    <property type="entry name" value="MATH"/>
    <property type="match status" value="1"/>
</dbReference>
<evidence type="ECO:0000259" key="3">
    <source>
        <dbReference type="PROSITE" id="PS50097"/>
    </source>
</evidence>
<dbReference type="Gene3D" id="1.25.40.420">
    <property type="match status" value="1"/>
</dbReference>
<dbReference type="InterPro" id="IPR011333">
    <property type="entry name" value="SKP1/BTB/POZ_sf"/>
</dbReference>
<protein>
    <submittedName>
        <fullName evidence="5">Uncharacterized protein</fullName>
    </submittedName>
</protein>
<dbReference type="Pfam" id="PF24570">
    <property type="entry name" value="BACK_BPM_SPOP"/>
    <property type="match status" value="1"/>
</dbReference>
<dbReference type="SMART" id="SM00225">
    <property type="entry name" value="BTB"/>
    <property type="match status" value="1"/>
</dbReference>
<dbReference type="InterPro" id="IPR002083">
    <property type="entry name" value="MATH/TRAF_dom"/>
</dbReference>
<organism evidence="5 6">
    <name type="scientific">Panicum virgatum</name>
    <name type="common">Blackwell switchgrass</name>
    <dbReference type="NCBI Taxonomy" id="38727"/>
    <lineage>
        <taxon>Eukaryota</taxon>
        <taxon>Viridiplantae</taxon>
        <taxon>Streptophyta</taxon>
        <taxon>Embryophyta</taxon>
        <taxon>Tracheophyta</taxon>
        <taxon>Spermatophyta</taxon>
        <taxon>Magnoliopsida</taxon>
        <taxon>Liliopsida</taxon>
        <taxon>Poales</taxon>
        <taxon>Poaceae</taxon>
        <taxon>PACMAD clade</taxon>
        <taxon>Panicoideae</taxon>
        <taxon>Panicodae</taxon>
        <taxon>Paniceae</taxon>
        <taxon>Panicinae</taxon>
        <taxon>Panicum</taxon>
        <taxon>Panicum sect. Hiantes</taxon>
    </lineage>
</organism>
<keyword evidence="6" id="KW-1185">Reference proteome</keyword>
<name>A0A8T0QXD0_PANVG</name>
<dbReference type="InterPro" id="IPR045005">
    <property type="entry name" value="BPM1-6"/>
</dbReference>
<dbReference type="InterPro" id="IPR056423">
    <property type="entry name" value="BACK_BPM_SPOP"/>
</dbReference>